<feature type="compositionally biased region" description="Low complexity" evidence="1">
    <location>
        <begin position="1"/>
        <end position="16"/>
    </location>
</feature>
<evidence type="ECO:0000256" key="1">
    <source>
        <dbReference type="SAM" id="MobiDB-lite"/>
    </source>
</evidence>
<keyword evidence="2" id="KW-0812">Transmembrane</keyword>
<evidence type="ECO:0008006" key="5">
    <source>
        <dbReference type="Google" id="ProtNLM"/>
    </source>
</evidence>
<proteinExistence type="predicted"/>
<sequence>MSQQVPQQPHVQYQPQMQPPKKKHTARNVFIVIGVLFLLGVGGCFAIVGSVGNSVSKSIDEDASKNAPRPVTVGTAFTLGKHETLAGWTVKNESGMFTVTGKVKNTSKATSSAFLHLKFLTATGEVLGNVGCNSADLEPGQTQVLNCIPDGKFGKYTKITAEATF</sequence>
<protein>
    <recommendedName>
        <fullName evidence="5">DUF4352 domain-containing protein</fullName>
    </recommendedName>
</protein>
<organism evidence="3 4">
    <name type="scientific">Kribbella koreensis</name>
    <dbReference type="NCBI Taxonomy" id="57909"/>
    <lineage>
        <taxon>Bacteria</taxon>
        <taxon>Bacillati</taxon>
        <taxon>Actinomycetota</taxon>
        <taxon>Actinomycetes</taxon>
        <taxon>Propionibacteriales</taxon>
        <taxon>Kribbellaceae</taxon>
        <taxon>Kribbella</taxon>
    </lineage>
</organism>
<evidence type="ECO:0000313" key="3">
    <source>
        <dbReference type="EMBL" id="GAA0940018.1"/>
    </source>
</evidence>
<accession>A0ABP4AQX4</accession>
<keyword evidence="4" id="KW-1185">Reference proteome</keyword>
<dbReference type="Proteomes" id="UP001500542">
    <property type="component" value="Unassembled WGS sequence"/>
</dbReference>
<name>A0ABP4AQX4_9ACTN</name>
<dbReference type="NCBIfam" id="NF038353">
    <property type="entry name" value="FxLYD_dom"/>
    <property type="match status" value="1"/>
</dbReference>
<keyword evidence="2" id="KW-1133">Transmembrane helix</keyword>
<feature type="transmembrane region" description="Helical" evidence="2">
    <location>
        <begin position="29"/>
        <end position="48"/>
    </location>
</feature>
<evidence type="ECO:0000256" key="2">
    <source>
        <dbReference type="SAM" id="Phobius"/>
    </source>
</evidence>
<reference evidence="4" key="1">
    <citation type="journal article" date="2019" name="Int. J. Syst. Evol. Microbiol.">
        <title>The Global Catalogue of Microorganisms (GCM) 10K type strain sequencing project: providing services to taxonomists for standard genome sequencing and annotation.</title>
        <authorList>
            <consortium name="The Broad Institute Genomics Platform"/>
            <consortium name="The Broad Institute Genome Sequencing Center for Infectious Disease"/>
            <person name="Wu L."/>
            <person name="Ma J."/>
        </authorList>
    </citation>
    <scope>NUCLEOTIDE SEQUENCE [LARGE SCALE GENOMIC DNA]</scope>
    <source>
        <strain evidence="4">JCM 10977</strain>
    </source>
</reference>
<dbReference type="InterPro" id="IPR047676">
    <property type="entry name" value="FxLYD_dom"/>
</dbReference>
<keyword evidence="2" id="KW-0472">Membrane</keyword>
<feature type="region of interest" description="Disordered" evidence="1">
    <location>
        <begin position="1"/>
        <end position="20"/>
    </location>
</feature>
<gene>
    <name evidence="3" type="ORF">GCM10009554_30340</name>
</gene>
<evidence type="ECO:0000313" key="4">
    <source>
        <dbReference type="Proteomes" id="UP001500542"/>
    </source>
</evidence>
<comment type="caution">
    <text evidence="3">The sequence shown here is derived from an EMBL/GenBank/DDBJ whole genome shotgun (WGS) entry which is preliminary data.</text>
</comment>
<dbReference type="RefSeq" id="WP_343969237.1">
    <property type="nucleotide sequence ID" value="NZ_BAAAHK010000007.1"/>
</dbReference>
<dbReference type="EMBL" id="BAAAHK010000007">
    <property type="protein sequence ID" value="GAA0940018.1"/>
    <property type="molecule type" value="Genomic_DNA"/>
</dbReference>